<keyword evidence="2" id="KW-1185">Reference proteome</keyword>
<evidence type="ECO:0000313" key="1">
    <source>
        <dbReference type="EMBL" id="SQD78489.1"/>
    </source>
</evidence>
<name>A0A330LPB2_9GAMM</name>
<dbReference type="KEGG" id="mya:MORIYA_2011"/>
<proteinExistence type="predicted"/>
<dbReference type="InterPro" id="IPR018714">
    <property type="entry name" value="DUF2237"/>
</dbReference>
<dbReference type="Pfam" id="PF09996">
    <property type="entry name" value="DUF2237"/>
    <property type="match status" value="1"/>
</dbReference>
<dbReference type="AlphaFoldDB" id="A0A330LPB2"/>
<sequence>MEMYDSVNVFGEALELCGDDPMTGFYRDGACNTCSQDAGSHTVCIEVSAEFLEYSRFKGNDLSTPVPESGFHGLRAGDRWCLCAARWLQALEDKMAPRVYLKRTHIRALEIVPMELLKRYTMDLS</sequence>
<dbReference type="Gene3D" id="3.30.56.110">
    <property type="entry name" value="Protein of unknown function DUF2237"/>
    <property type="match status" value="1"/>
</dbReference>
<organism evidence="1 2">
    <name type="scientific">Moritella yayanosii</name>
    <dbReference type="NCBI Taxonomy" id="69539"/>
    <lineage>
        <taxon>Bacteria</taxon>
        <taxon>Pseudomonadati</taxon>
        <taxon>Pseudomonadota</taxon>
        <taxon>Gammaproteobacteria</taxon>
        <taxon>Alteromonadales</taxon>
        <taxon>Moritellaceae</taxon>
        <taxon>Moritella</taxon>
    </lineage>
</organism>
<dbReference type="RefSeq" id="WP_006030403.1">
    <property type="nucleotide sequence ID" value="NZ_LS483250.1"/>
</dbReference>
<protein>
    <recommendedName>
        <fullName evidence="3">DUF2237 domain-containing protein</fullName>
    </recommendedName>
</protein>
<dbReference type="Proteomes" id="UP000250163">
    <property type="component" value="Chromosome MORIYA"/>
</dbReference>
<evidence type="ECO:0008006" key="3">
    <source>
        <dbReference type="Google" id="ProtNLM"/>
    </source>
</evidence>
<dbReference type="EMBL" id="LS483250">
    <property type="protein sequence ID" value="SQD78489.1"/>
    <property type="molecule type" value="Genomic_DNA"/>
</dbReference>
<dbReference type="OrthoDB" id="9792525at2"/>
<reference evidence="2" key="1">
    <citation type="submission" date="2018-05" db="EMBL/GenBank/DDBJ databases">
        <authorList>
            <person name="Cea G.-C."/>
            <person name="William W."/>
        </authorList>
    </citation>
    <scope>NUCLEOTIDE SEQUENCE [LARGE SCALE GENOMIC DNA]</scope>
    <source>
        <strain evidence="2">DB21MT 5</strain>
    </source>
</reference>
<accession>A0A330LPB2</accession>
<evidence type="ECO:0000313" key="2">
    <source>
        <dbReference type="Proteomes" id="UP000250163"/>
    </source>
</evidence>
<dbReference type="PANTHER" id="PTHR37466">
    <property type="entry name" value="SLR1628 PROTEIN"/>
    <property type="match status" value="1"/>
</dbReference>
<gene>
    <name evidence="1" type="ORF">MORIYA_2011</name>
</gene>
<dbReference type="PANTHER" id="PTHR37466:SF1">
    <property type="entry name" value="SLR1628 PROTEIN"/>
    <property type="match status" value="1"/>
</dbReference>